<evidence type="ECO:0000256" key="1">
    <source>
        <dbReference type="SAM" id="Phobius"/>
    </source>
</evidence>
<organism evidence="2">
    <name type="scientific">marine sediment metagenome</name>
    <dbReference type="NCBI Taxonomy" id="412755"/>
    <lineage>
        <taxon>unclassified sequences</taxon>
        <taxon>metagenomes</taxon>
        <taxon>ecological metagenomes</taxon>
    </lineage>
</organism>
<feature type="non-terminal residue" evidence="2">
    <location>
        <position position="61"/>
    </location>
</feature>
<reference evidence="2" key="1">
    <citation type="journal article" date="2014" name="Front. Microbiol.">
        <title>High frequency of phylogenetically diverse reductive dehalogenase-homologous genes in deep subseafloor sedimentary metagenomes.</title>
        <authorList>
            <person name="Kawai M."/>
            <person name="Futagami T."/>
            <person name="Toyoda A."/>
            <person name="Takaki Y."/>
            <person name="Nishi S."/>
            <person name="Hori S."/>
            <person name="Arai W."/>
            <person name="Tsubouchi T."/>
            <person name="Morono Y."/>
            <person name="Uchiyama I."/>
            <person name="Ito T."/>
            <person name="Fujiyama A."/>
            <person name="Inagaki F."/>
            <person name="Takami H."/>
        </authorList>
    </citation>
    <scope>NUCLEOTIDE SEQUENCE</scope>
    <source>
        <strain evidence="2">Expedition CK06-06</strain>
    </source>
</reference>
<name>X1JCU1_9ZZZZ</name>
<feature type="transmembrane region" description="Helical" evidence="1">
    <location>
        <begin position="37"/>
        <end position="57"/>
    </location>
</feature>
<keyword evidence="1" id="KW-0472">Membrane</keyword>
<keyword evidence="1" id="KW-0812">Transmembrane</keyword>
<protein>
    <submittedName>
        <fullName evidence="2">Uncharacterized protein</fullName>
    </submittedName>
</protein>
<proteinExistence type="predicted"/>
<gene>
    <name evidence="2" type="ORF">S03H2_71542</name>
</gene>
<sequence>MMMLGLTGLVLGGVNIYAISSFLGGKSLPFFRDERGAFISAFMLGLAMCGIGINLTLQNPQ</sequence>
<evidence type="ECO:0000313" key="2">
    <source>
        <dbReference type="EMBL" id="GAH91807.1"/>
    </source>
</evidence>
<keyword evidence="1" id="KW-1133">Transmembrane helix</keyword>
<accession>X1JCU1</accession>
<dbReference type="AlphaFoldDB" id="X1JCU1"/>
<comment type="caution">
    <text evidence="2">The sequence shown here is derived from an EMBL/GenBank/DDBJ whole genome shotgun (WGS) entry which is preliminary data.</text>
</comment>
<dbReference type="EMBL" id="BARU01047934">
    <property type="protein sequence ID" value="GAH91807.1"/>
    <property type="molecule type" value="Genomic_DNA"/>
</dbReference>